<dbReference type="STRING" id="3760.A0A251Q010"/>
<dbReference type="Pfam" id="PF03140">
    <property type="entry name" value="DUF247"/>
    <property type="match status" value="1"/>
</dbReference>
<feature type="region of interest" description="Disordered" evidence="1">
    <location>
        <begin position="10"/>
        <end position="37"/>
    </location>
</feature>
<dbReference type="AlphaFoldDB" id="A0A251Q010"/>
<evidence type="ECO:0000313" key="3">
    <source>
        <dbReference type="Proteomes" id="UP000006882"/>
    </source>
</evidence>
<proteinExistence type="predicted"/>
<dbReference type="Proteomes" id="UP000006882">
    <property type="component" value="Chromosome G3"/>
</dbReference>
<organism evidence="2 3">
    <name type="scientific">Prunus persica</name>
    <name type="common">Peach</name>
    <name type="synonym">Amygdalus persica</name>
    <dbReference type="NCBI Taxonomy" id="3760"/>
    <lineage>
        <taxon>Eukaryota</taxon>
        <taxon>Viridiplantae</taxon>
        <taxon>Streptophyta</taxon>
        <taxon>Embryophyta</taxon>
        <taxon>Tracheophyta</taxon>
        <taxon>Spermatophyta</taxon>
        <taxon>Magnoliopsida</taxon>
        <taxon>eudicotyledons</taxon>
        <taxon>Gunneridae</taxon>
        <taxon>Pentapetalae</taxon>
        <taxon>rosids</taxon>
        <taxon>fabids</taxon>
        <taxon>Rosales</taxon>
        <taxon>Rosaceae</taxon>
        <taxon>Amygdaloideae</taxon>
        <taxon>Amygdaleae</taxon>
        <taxon>Prunus</taxon>
    </lineage>
</organism>
<evidence type="ECO:0000313" key="2">
    <source>
        <dbReference type="EMBL" id="ONI17164.1"/>
    </source>
</evidence>
<dbReference type="Gramene" id="ONI17164">
    <property type="protein sequence ID" value="ONI17164"/>
    <property type="gene ID" value="PRUPE_3G141800"/>
</dbReference>
<accession>A0A251Q010</accession>
<dbReference type="InterPro" id="IPR004158">
    <property type="entry name" value="DUF247_pln"/>
</dbReference>
<sequence>MERDQVVLLEGLESEESDARQSAYASTGSRRSRTGSKRLNQIQEAVFRREAAAQRSQDNLNNMTAMMQWQVNRQFRKDRKRNERTVANFPFPSAADLQHVLAPHMIVLTQTIKQLGFTCVTLGILLEVSHLEEVEEFPQGRKRSEEDKGILGEYSCGKICSHNDQLASSIEAKLREKSSLKSRRCIFKIPNMWRKHNREAFIPNLVSIGPYHHGKKKLQAMEETKLWYLHCLLARQPTPDTNLKYFVQVIRSSEQYYLDCYAKKFDNLSRDEFVEMMVVDGCFLIELFRKSSDPNLVQNNDPAVTPWLPWRVLKCLFDITWIPGMLTLPELALNFLQASIFEKEPKLNSVAKHLHLLDFVRNCMLRSCDQKLLKDGVKFECGKKDGMFNVTFENGVMKIPPITVLGESLFRNLIAYKQCDPNIISSNTPFSSYAFLMDNLINSSKDVNFLVEKKIMRCFTSPEEAASFARLNNNDCLTNFSYVDLFENVTKYHQDKWHTWGERLKRDYFGNP</sequence>
<evidence type="ECO:0000256" key="1">
    <source>
        <dbReference type="SAM" id="MobiDB-lite"/>
    </source>
</evidence>
<keyword evidence="3" id="KW-1185">Reference proteome</keyword>
<gene>
    <name evidence="2" type="ORF">PRUPE_3G141800</name>
</gene>
<protein>
    <submittedName>
        <fullName evidence="2">Uncharacterized protein</fullName>
    </submittedName>
</protein>
<dbReference type="PANTHER" id="PTHR31170">
    <property type="entry name" value="BNAC04G53230D PROTEIN"/>
    <property type="match status" value="1"/>
</dbReference>
<dbReference type="PANTHER" id="PTHR31170:SF17">
    <property type="match status" value="1"/>
</dbReference>
<dbReference type="EMBL" id="CM007653">
    <property type="protein sequence ID" value="ONI17164.1"/>
    <property type="molecule type" value="Genomic_DNA"/>
</dbReference>
<name>A0A251Q010_PRUPE</name>
<reference evidence="2 3" key="1">
    <citation type="journal article" date="2013" name="Nat. Genet.">
        <title>The high-quality draft genome of peach (Prunus persica) identifies unique patterns of genetic diversity, domestication and genome evolution.</title>
        <authorList>
            <consortium name="International Peach Genome Initiative"/>
            <person name="Verde I."/>
            <person name="Abbott A.G."/>
            <person name="Scalabrin S."/>
            <person name="Jung S."/>
            <person name="Shu S."/>
            <person name="Marroni F."/>
            <person name="Zhebentyayeva T."/>
            <person name="Dettori M.T."/>
            <person name="Grimwood J."/>
            <person name="Cattonaro F."/>
            <person name="Zuccolo A."/>
            <person name="Rossini L."/>
            <person name="Jenkins J."/>
            <person name="Vendramin E."/>
            <person name="Meisel L.A."/>
            <person name="Decroocq V."/>
            <person name="Sosinski B."/>
            <person name="Prochnik S."/>
            <person name="Mitros T."/>
            <person name="Policriti A."/>
            <person name="Cipriani G."/>
            <person name="Dondini L."/>
            <person name="Ficklin S."/>
            <person name="Goodstein D.M."/>
            <person name="Xuan P."/>
            <person name="Del Fabbro C."/>
            <person name="Aramini V."/>
            <person name="Copetti D."/>
            <person name="Gonzalez S."/>
            <person name="Horner D.S."/>
            <person name="Falchi R."/>
            <person name="Lucas S."/>
            <person name="Mica E."/>
            <person name="Maldonado J."/>
            <person name="Lazzari B."/>
            <person name="Bielenberg D."/>
            <person name="Pirona R."/>
            <person name="Miculan M."/>
            <person name="Barakat A."/>
            <person name="Testolin R."/>
            <person name="Stella A."/>
            <person name="Tartarini S."/>
            <person name="Tonutti P."/>
            <person name="Arus P."/>
            <person name="Orellana A."/>
            <person name="Wells C."/>
            <person name="Main D."/>
            <person name="Vizzotto G."/>
            <person name="Silva H."/>
            <person name="Salamini F."/>
            <person name="Schmutz J."/>
            <person name="Morgante M."/>
            <person name="Rokhsar D.S."/>
        </authorList>
    </citation>
    <scope>NUCLEOTIDE SEQUENCE [LARGE SCALE GENOMIC DNA]</scope>
    <source>
        <strain evidence="3">cv. Nemared</strain>
    </source>
</reference>